<evidence type="ECO:0000313" key="2">
    <source>
        <dbReference type="Proteomes" id="UP000238949"/>
    </source>
</evidence>
<organism evidence="1 2">
    <name type="scientific">Alteromonas alba</name>
    <dbReference type="NCBI Taxonomy" id="2079529"/>
    <lineage>
        <taxon>Bacteria</taxon>
        <taxon>Pseudomonadati</taxon>
        <taxon>Pseudomonadota</taxon>
        <taxon>Gammaproteobacteria</taxon>
        <taxon>Alteromonadales</taxon>
        <taxon>Alteromonadaceae</taxon>
        <taxon>Alteromonas/Salinimonas group</taxon>
        <taxon>Alteromonas</taxon>
    </lineage>
</organism>
<dbReference type="Proteomes" id="UP000238949">
    <property type="component" value="Unassembled WGS sequence"/>
</dbReference>
<dbReference type="RefSeq" id="WP_105933284.1">
    <property type="nucleotide sequence ID" value="NZ_PVNP01000020.1"/>
</dbReference>
<dbReference type="OrthoDB" id="9976220at2"/>
<proteinExistence type="predicted"/>
<protein>
    <submittedName>
        <fullName evidence="1">Uncharacterized protein</fullName>
    </submittedName>
</protein>
<reference evidence="2" key="1">
    <citation type="journal article" date="2020" name="Int. J. Syst. Evol. Microbiol.">
        <title>Alteromonas alba sp. nov., a marine bacterium isolated from the seawater of the West Pacific Ocean.</title>
        <authorList>
            <person name="Sun C."/>
            <person name="Wu Y.-H."/>
            <person name="Xamxidin M."/>
            <person name="Cheng H."/>
            <person name="Xu X.-W."/>
        </authorList>
    </citation>
    <scope>NUCLEOTIDE SEQUENCE [LARGE SCALE GENOMIC DNA]</scope>
    <source>
        <strain evidence="2">190</strain>
    </source>
</reference>
<keyword evidence="2" id="KW-1185">Reference proteome</keyword>
<dbReference type="EMBL" id="PVNP01000020">
    <property type="protein sequence ID" value="PRO75053.1"/>
    <property type="molecule type" value="Genomic_DNA"/>
</dbReference>
<accession>A0A2S9VF28</accession>
<dbReference type="AlphaFoldDB" id="A0A2S9VF28"/>
<name>A0A2S9VF28_9ALTE</name>
<comment type="caution">
    <text evidence="1">The sequence shown here is derived from an EMBL/GenBank/DDBJ whole genome shotgun (WGS) entry which is preliminary data.</text>
</comment>
<sequence length="104" mass="11685">MGYWYGESIPIPIGGRMVNSRFTYLFLDSGQMYMGPEAAVEKAAKNQQGTALDSEVRTGTWTVEDGVLLVKWDNGANTKRRYRINGNAMEMLNNKGKVVTAYQR</sequence>
<evidence type="ECO:0000313" key="1">
    <source>
        <dbReference type="EMBL" id="PRO75053.1"/>
    </source>
</evidence>
<gene>
    <name evidence="1" type="ORF">C6Y40_03035</name>
</gene>